<dbReference type="InterPro" id="IPR001356">
    <property type="entry name" value="HD"/>
</dbReference>
<dbReference type="CDD" id="cd00086">
    <property type="entry name" value="homeodomain"/>
    <property type="match status" value="1"/>
</dbReference>
<evidence type="ECO:0000256" key="4">
    <source>
        <dbReference type="ARBA" id="ARBA00023155"/>
    </source>
</evidence>
<keyword evidence="6 7" id="KW-0539">Nucleus</keyword>
<feature type="compositionally biased region" description="Basic and acidic residues" evidence="8">
    <location>
        <begin position="526"/>
        <end position="570"/>
    </location>
</feature>
<dbReference type="InterPro" id="IPR009057">
    <property type="entry name" value="Homeodomain-like_sf"/>
</dbReference>
<dbReference type="SMART" id="SM00548">
    <property type="entry name" value="IRO"/>
    <property type="match status" value="1"/>
</dbReference>
<dbReference type="GO" id="GO:0007474">
    <property type="term" value="P:imaginal disc-derived wing vein specification"/>
    <property type="evidence" value="ECO:0007669"/>
    <property type="project" value="UniProtKB-ARBA"/>
</dbReference>
<dbReference type="Gene3D" id="1.10.10.60">
    <property type="entry name" value="Homeodomain-like"/>
    <property type="match status" value="1"/>
</dbReference>
<evidence type="ECO:0000313" key="10">
    <source>
        <dbReference type="EMBL" id="OAD55390.1"/>
    </source>
</evidence>
<dbReference type="GO" id="GO:0045317">
    <property type="term" value="P:equator specification"/>
    <property type="evidence" value="ECO:0007669"/>
    <property type="project" value="UniProtKB-ARBA"/>
</dbReference>
<comment type="subcellular location">
    <subcellularLocation>
        <location evidence="1 7">Nucleus</location>
    </subcellularLocation>
</comment>
<feature type="compositionally biased region" description="Low complexity" evidence="8">
    <location>
        <begin position="664"/>
        <end position="675"/>
    </location>
</feature>
<keyword evidence="11" id="KW-1185">Reference proteome</keyword>
<feature type="compositionally biased region" description="Basic residues" evidence="8">
    <location>
        <begin position="650"/>
        <end position="663"/>
    </location>
</feature>
<dbReference type="PANTHER" id="PTHR11211:SF46">
    <property type="entry name" value="HOMEOBOX PROTEIN ARAUCAN-RELATED"/>
    <property type="match status" value="1"/>
</dbReference>
<feature type="compositionally biased region" description="Acidic residues" evidence="8">
    <location>
        <begin position="515"/>
        <end position="525"/>
    </location>
</feature>
<dbReference type="Proteomes" id="UP000250275">
    <property type="component" value="Unassembled WGS sequence"/>
</dbReference>
<name>A0A310S9N7_9HYME</name>
<proteinExistence type="inferred from homology"/>
<evidence type="ECO:0000256" key="2">
    <source>
        <dbReference type="ARBA" id="ARBA00008446"/>
    </source>
</evidence>
<dbReference type="GO" id="GO:0045926">
    <property type="term" value="P:negative regulation of growth"/>
    <property type="evidence" value="ECO:0007669"/>
    <property type="project" value="UniProtKB-ARBA"/>
</dbReference>
<feature type="compositionally biased region" description="Gly residues" evidence="8">
    <location>
        <begin position="688"/>
        <end position="701"/>
    </location>
</feature>
<feature type="compositionally biased region" description="Low complexity" evidence="8">
    <location>
        <begin position="265"/>
        <end position="288"/>
    </location>
</feature>
<sequence>MDISEDCWEHVGLLQEVSAAEPPPPPPAPDFLIQQQEASGSKRSNFIDSEEQTERRNGEKARVKGRKTERRHDRGGVPMSRMENDPRPPTGLRTDASRSEEESNESRGAGNGRKDKGSGRPYLTGSRVKQRKNGERGTGPTGLRTDASRSEEESNESRGAGNGRKDKGSGRPYLTGSRVKQRKNGERGTGNFPRLIGRVQAPKLTNPRDERRKELLVTRGRRKIAAVRVQLPGRGVASRSAKLDEGVLGNWKLLVSGGQPTTATSPAMSSGGALSPGALSPSSSTTTGAAAAAASGGASTPVAGTTGPGCCENGRPMMTDPVTGQTVCSCQYDSAARLALGAYPRLAPTATSYSSYPTPTPSTTDQGPYPSIGMDSSAFYPPLGNPYGLKDTTGMGMTADMGAAWGTAALQPTATGYYPYDPTLAAYGTCLYGCRYGAGYDLAARRKNATRESTATLKAWLNEHKKNPYPTKGEKIMLAIITKMTLTQVSTWFANARRRLKKENKMTWEPKNKTDDDDDAVLTDSEDNKEKDDLAGDNQGDRVGEEARRGLEENEPMRHVKAEHLQHDKDLDEEDDLDLEEDPRRGEHPFHHAMQHHHHHHQGYAAEDHLKDEGIKSDCSAAGVPIPATKPKIWSLADTAACKTPPPPTHPHHQQYHHLHHQQHYGQQQHHLSNQAHHHHSQQPWLGSGSGGGGAGAGGGNLSSFALPSSSASSSAAAGFPEVGTDTPPQTPPNMKVATPNGVIQAPPGGYCTGGNGNATTNGNPNPYGPSHPAAGGYLSTSSGSASSGSSFSSRLQASPHKDFSPAGQNSILHQHQTTASLPPTEATTAFKPFYKGTVSVTMVTFPIARCFSSQSMGSGFVSPV</sequence>
<protein>
    <submittedName>
        <fullName evidence="10">Homeobox protein araucan</fullName>
    </submittedName>
</protein>
<evidence type="ECO:0000256" key="3">
    <source>
        <dbReference type="ARBA" id="ARBA00023125"/>
    </source>
</evidence>
<dbReference type="AlphaFoldDB" id="A0A310S9N7"/>
<comment type="similarity">
    <text evidence="2">Belongs to the TALE/IRO homeobox family.</text>
</comment>
<dbReference type="GO" id="GO:0030182">
    <property type="term" value="P:neuron differentiation"/>
    <property type="evidence" value="ECO:0007669"/>
    <property type="project" value="TreeGrafter"/>
</dbReference>
<evidence type="ECO:0000259" key="9">
    <source>
        <dbReference type="PROSITE" id="PS50071"/>
    </source>
</evidence>
<feature type="compositionally biased region" description="Basic and acidic residues" evidence="8">
    <location>
        <begin position="146"/>
        <end position="156"/>
    </location>
</feature>
<feature type="compositionally biased region" description="Basic and acidic residues" evidence="8">
    <location>
        <begin position="95"/>
        <end position="105"/>
    </location>
</feature>
<dbReference type="FunFam" id="1.10.10.60:FF:000003">
    <property type="entry name" value="Iroquois-class homeobox protein IRX"/>
    <property type="match status" value="1"/>
</dbReference>
<evidence type="ECO:0000313" key="11">
    <source>
        <dbReference type="Proteomes" id="UP000250275"/>
    </source>
</evidence>
<dbReference type="InterPro" id="IPR017970">
    <property type="entry name" value="Homeobox_CS"/>
</dbReference>
<dbReference type="PROSITE" id="PS00027">
    <property type="entry name" value="HOMEOBOX_1"/>
    <property type="match status" value="1"/>
</dbReference>
<dbReference type="OrthoDB" id="5399138at2759"/>
<feature type="compositionally biased region" description="Basic and acidic residues" evidence="8">
    <location>
        <begin position="52"/>
        <end position="62"/>
    </location>
</feature>
<feature type="compositionally biased region" description="Basic and acidic residues" evidence="8">
    <location>
        <begin position="504"/>
        <end position="514"/>
    </location>
</feature>
<feature type="region of interest" description="Disordered" evidence="8">
    <location>
        <begin position="504"/>
        <end position="606"/>
    </location>
</feature>
<accession>A0A310S9N7</accession>
<organism evidence="10 11">
    <name type="scientific">Eufriesea mexicana</name>
    <dbReference type="NCBI Taxonomy" id="516756"/>
    <lineage>
        <taxon>Eukaryota</taxon>
        <taxon>Metazoa</taxon>
        <taxon>Ecdysozoa</taxon>
        <taxon>Arthropoda</taxon>
        <taxon>Hexapoda</taxon>
        <taxon>Insecta</taxon>
        <taxon>Pterygota</taxon>
        <taxon>Neoptera</taxon>
        <taxon>Endopterygota</taxon>
        <taxon>Hymenoptera</taxon>
        <taxon>Apocrita</taxon>
        <taxon>Aculeata</taxon>
        <taxon>Apoidea</taxon>
        <taxon>Anthophila</taxon>
        <taxon>Apidae</taxon>
        <taxon>Eufriesea</taxon>
    </lineage>
</organism>
<feature type="DNA-binding region" description="Homeobox" evidence="7">
    <location>
        <begin position="442"/>
        <end position="504"/>
    </location>
</feature>
<dbReference type="SMART" id="SM00389">
    <property type="entry name" value="HOX"/>
    <property type="match status" value="1"/>
</dbReference>
<evidence type="ECO:0000256" key="1">
    <source>
        <dbReference type="ARBA" id="ARBA00004123"/>
    </source>
</evidence>
<feature type="compositionally biased region" description="Acidic residues" evidence="8">
    <location>
        <begin position="571"/>
        <end position="581"/>
    </location>
</feature>
<feature type="domain" description="Homeobox" evidence="9">
    <location>
        <begin position="440"/>
        <end position="503"/>
    </location>
</feature>
<dbReference type="InterPro" id="IPR008422">
    <property type="entry name" value="KN_HD"/>
</dbReference>
<dbReference type="SUPFAM" id="SSF46689">
    <property type="entry name" value="Homeodomain-like"/>
    <property type="match status" value="1"/>
</dbReference>
<feature type="compositionally biased region" description="Low complexity" evidence="8">
    <location>
        <begin position="774"/>
        <end position="799"/>
    </location>
</feature>
<evidence type="ECO:0000256" key="5">
    <source>
        <dbReference type="ARBA" id="ARBA00023159"/>
    </source>
</evidence>
<dbReference type="GO" id="GO:0000978">
    <property type="term" value="F:RNA polymerase II cis-regulatory region sequence-specific DNA binding"/>
    <property type="evidence" value="ECO:0007669"/>
    <property type="project" value="TreeGrafter"/>
</dbReference>
<keyword evidence="4 7" id="KW-0371">Homeobox</keyword>
<evidence type="ECO:0000256" key="8">
    <source>
        <dbReference type="SAM" id="MobiDB-lite"/>
    </source>
</evidence>
<dbReference type="GO" id="GO:0005634">
    <property type="term" value="C:nucleus"/>
    <property type="evidence" value="ECO:0007669"/>
    <property type="project" value="UniProtKB-SubCell"/>
</dbReference>
<dbReference type="EMBL" id="KQ762864">
    <property type="protein sequence ID" value="OAD55390.1"/>
    <property type="molecule type" value="Genomic_DNA"/>
</dbReference>
<feature type="region of interest" description="Disordered" evidence="8">
    <location>
        <begin position="16"/>
        <end position="213"/>
    </location>
</feature>
<dbReference type="PROSITE" id="PS50071">
    <property type="entry name" value="HOMEOBOX_2"/>
    <property type="match status" value="1"/>
</dbReference>
<feature type="region of interest" description="Disordered" evidence="8">
    <location>
        <begin position="643"/>
        <end position="809"/>
    </location>
</feature>
<dbReference type="InterPro" id="IPR003893">
    <property type="entry name" value="Iroquois_homeo"/>
</dbReference>
<dbReference type="Pfam" id="PF05920">
    <property type="entry name" value="Homeobox_KN"/>
    <property type="match status" value="1"/>
</dbReference>
<dbReference type="GO" id="GO:0042693">
    <property type="term" value="P:muscle cell fate commitment"/>
    <property type="evidence" value="ECO:0007669"/>
    <property type="project" value="UniProtKB-ARBA"/>
</dbReference>
<dbReference type="GO" id="GO:0048468">
    <property type="term" value="P:cell development"/>
    <property type="evidence" value="ECO:0007669"/>
    <property type="project" value="TreeGrafter"/>
</dbReference>
<feature type="region of interest" description="Disordered" evidence="8">
    <location>
        <begin position="259"/>
        <end position="288"/>
    </location>
</feature>
<feature type="compositionally biased region" description="Polar residues" evidence="8">
    <location>
        <begin position="33"/>
        <end position="47"/>
    </location>
</feature>
<reference evidence="10 11" key="1">
    <citation type="submission" date="2015-07" db="EMBL/GenBank/DDBJ databases">
        <title>The genome of Eufriesea mexicana.</title>
        <authorList>
            <person name="Pan H."/>
            <person name="Kapheim K."/>
        </authorList>
    </citation>
    <scope>NUCLEOTIDE SEQUENCE [LARGE SCALE GENOMIC DNA]</scope>
    <source>
        <strain evidence="10">0111107269</strain>
        <tissue evidence="10">Whole body</tissue>
    </source>
</reference>
<evidence type="ECO:0000256" key="7">
    <source>
        <dbReference type="PROSITE-ProRule" id="PRU00108"/>
    </source>
</evidence>
<feature type="compositionally biased region" description="Basic residues" evidence="8">
    <location>
        <begin position="591"/>
        <end position="602"/>
    </location>
</feature>
<feature type="compositionally biased region" description="Low complexity" evidence="8">
    <location>
        <begin position="703"/>
        <end position="718"/>
    </location>
</feature>
<evidence type="ECO:0000256" key="6">
    <source>
        <dbReference type="ARBA" id="ARBA00023242"/>
    </source>
</evidence>
<dbReference type="PANTHER" id="PTHR11211">
    <property type="entry name" value="IROQUOIS-CLASS HOMEODOMAIN PROTEIN IRX"/>
    <property type="match status" value="1"/>
</dbReference>
<keyword evidence="5" id="KW-0010">Activator</keyword>
<gene>
    <name evidence="10" type="ORF">WN48_04944</name>
</gene>
<keyword evidence="3 7" id="KW-0238">DNA-binding</keyword>
<dbReference type="GO" id="GO:0000981">
    <property type="term" value="F:DNA-binding transcription factor activity, RNA polymerase II-specific"/>
    <property type="evidence" value="ECO:0007669"/>
    <property type="project" value="InterPro"/>
</dbReference>